<dbReference type="GO" id="GO:0004518">
    <property type="term" value="F:nuclease activity"/>
    <property type="evidence" value="ECO:0007669"/>
    <property type="project" value="UniProtKB-KW"/>
</dbReference>
<evidence type="ECO:0000256" key="2">
    <source>
        <dbReference type="ARBA" id="ARBA00022722"/>
    </source>
</evidence>
<dbReference type="Gene3D" id="3.40.50.1010">
    <property type="entry name" value="5'-nuclease"/>
    <property type="match status" value="1"/>
</dbReference>
<keyword evidence="3" id="KW-0479">Metal-binding</keyword>
<evidence type="ECO:0000256" key="5">
    <source>
        <dbReference type="ARBA" id="ARBA00022842"/>
    </source>
</evidence>
<evidence type="ECO:0000256" key="1">
    <source>
        <dbReference type="ARBA" id="ARBA00001946"/>
    </source>
</evidence>
<reference evidence="8" key="1">
    <citation type="submission" date="2020-05" db="EMBL/GenBank/DDBJ databases">
        <authorList>
            <person name="Chiriac C."/>
            <person name="Salcher M."/>
            <person name="Ghai R."/>
            <person name="Kavagutti S V."/>
        </authorList>
    </citation>
    <scope>NUCLEOTIDE SEQUENCE</scope>
</reference>
<organism evidence="8">
    <name type="scientific">freshwater metagenome</name>
    <dbReference type="NCBI Taxonomy" id="449393"/>
    <lineage>
        <taxon>unclassified sequences</taxon>
        <taxon>metagenomes</taxon>
        <taxon>ecological metagenomes</taxon>
    </lineage>
</organism>
<comment type="similarity">
    <text evidence="6">Belongs to the PINc/VapC protein family.</text>
</comment>
<dbReference type="GO" id="GO:0046872">
    <property type="term" value="F:metal ion binding"/>
    <property type="evidence" value="ECO:0007669"/>
    <property type="project" value="UniProtKB-KW"/>
</dbReference>
<dbReference type="AlphaFoldDB" id="A0A6J6MZ21"/>
<protein>
    <submittedName>
        <fullName evidence="8">Unannotated protein</fullName>
    </submittedName>
</protein>
<keyword evidence="5" id="KW-0460">Magnesium</keyword>
<evidence type="ECO:0000256" key="6">
    <source>
        <dbReference type="ARBA" id="ARBA00038093"/>
    </source>
</evidence>
<keyword evidence="4" id="KW-0378">Hydrolase</keyword>
<evidence type="ECO:0000313" key="8">
    <source>
        <dbReference type="EMBL" id="CAB4679591.1"/>
    </source>
</evidence>
<evidence type="ECO:0000259" key="7">
    <source>
        <dbReference type="Pfam" id="PF01850"/>
    </source>
</evidence>
<keyword evidence="2" id="KW-0540">Nuclease</keyword>
<dbReference type="GO" id="GO:0016787">
    <property type="term" value="F:hydrolase activity"/>
    <property type="evidence" value="ECO:0007669"/>
    <property type="project" value="UniProtKB-KW"/>
</dbReference>
<proteinExistence type="inferred from homology"/>
<dbReference type="InterPro" id="IPR029060">
    <property type="entry name" value="PIN-like_dom_sf"/>
</dbReference>
<accession>A0A6J6MZ21</accession>
<dbReference type="Pfam" id="PF01850">
    <property type="entry name" value="PIN"/>
    <property type="match status" value="1"/>
</dbReference>
<dbReference type="InterPro" id="IPR050556">
    <property type="entry name" value="Type_II_TA_system_RNase"/>
</dbReference>
<dbReference type="InterPro" id="IPR002716">
    <property type="entry name" value="PIN_dom"/>
</dbReference>
<gene>
    <name evidence="8" type="ORF">UFOPK2373_00153</name>
</gene>
<feature type="domain" description="PIN" evidence="7">
    <location>
        <begin position="5"/>
        <end position="123"/>
    </location>
</feature>
<dbReference type="EMBL" id="CAEZXL010000013">
    <property type="protein sequence ID" value="CAB4679591.1"/>
    <property type="molecule type" value="Genomic_DNA"/>
</dbReference>
<evidence type="ECO:0000256" key="3">
    <source>
        <dbReference type="ARBA" id="ARBA00022723"/>
    </source>
</evidence>
<comment type="cofactor">
    <cofactor evidence="1">
        <name>Mg(2+)</name>
        <dbReference type="ChEBI" id="CHEBI:18420"/>
    </cofactor>
</comment>
<evidence type="ECO:0000256" key="4">
    <source>
        <dbReference type="ARBA" id="ARBA00022801"/>
    </source>
</evidence>
<sequence>MKYHLDSSAVIDVLRFHRESLLNFELTPIQDIAISSIVVHELLQGSQPTGSGSRSKKLLFAFLATIEVLPFRVADAEVSAKLSVYLKGKGQIIGTLDPLIAAHAISEGAVLVTRNVKHFNRVPDLHVVDWSKHAE</sequence>
<dbReference type="PANTHER" id="PTHR33653">
    <property type="entry name" value="RIBONUCLEASE VAPC2"/>
    <property type="match status" value="1"/>
</dbReference>
<name>A0A6J6MZ21_9ZZZZ</name>
<dbReference type="PANTHER" id="PTHR33653:SF1">
    <property type="entry name" value="RIBONUCLEASE VAPC2"/>
    <property type="match status" value="1"/>
</dbReference>
<dbReference type="SUPFAM" id="SSF88723">
    <property type="entry name" value="PIN domain-like"/>
    <property type="match status" value="1"/>
</dbReference>